<evidence type="ECO:0000256" key="1">
    <source>
        <dbReference type="SAM" id="MobiDB-lite"/>
    </source>
</evidence>
<evidence type="ECO:0000313" key="2">
    <source>
        <dbReference type="EMBL" id="PHJ22397.1"/>
    </source>
</evidence>
<feature type="non-terminal residue" evidence="2">
    <location>
        <position position="236"/>
    </location>
</feature>
<dbReference type="Gene3D" id="2.130.10.10">
    <property type="entry name" value="YVTN repeat-like/Quinoprotein amine dehydrogenase"/>
    <property type="match status" value="1"/>
</dbReference>
<feature type="region of interest" description="Disordered" evidence="1">
    <location>
        <begin position="34"/>
        <end position="77"/>
    </location>
</feature>
<feature type="compositionally biased region" description="Acidic residues" evidence="1">
    <location>
        <begin position="104"/>
        <end position="125"/>
    </location>
</feature>
<dbReference type="GeneID" id="94427158"/>
<dbReference type="EMBL" id="MIGC01001696">
    <property type="protein sequence ID" value="PHJ22397.1"/>
    <property type="molecule type" value="Genomic_DNA"/>
</dbReference>
<dbReference type="SUPFAM" id="SSF50978">
    <property type="entry name" value="WD40 repeat-like"/>
    <property type="match status" value="1"/>
</dbReference>
<proteinExistence type="predicted"/>
<dbReference type="Proteomes" id="UP000221165">
    <property type="component" value="Unassembled WGS sequence"/>
</dbReference>
<accession>A0A2C6KZN1</accession>
<sequence length="236" mass="26750">MELSEVFEFSYRLGVKGRRHLQGSEGFYPVSLYTDNDKGDRREKKSRVSIRPSRREIERQKGAGGRSLFSSSSSSSSFYPWSGDGRFLASLIFPNLLRILYVDEEEDEEEDEDEEEEDEDEDTEGLEVGMMDDTRKVKRKRRSIKIFQTFTLPSTILHFHWSPSSSSSSFLRFLLLLSDSTVRVFSLPLREEEEDGSSSFSSSFSSCCLVIDQGILAISSASWSPDGSHILTACEG</sequence>
<name>A0A2C6KZN1_9APIC</name>
<organism evidence="2 3">
    <name type="scientific">Cystoisospora suis</name>
    <dbReference type="NCBI Taxonomy" id="483139"/>
    <lineage>
        <taxon>Eukaryota</taxon>
        <taxon>Sar</taxon>
        <taxon>Alveolata</taxon>
        <taxon>Apicomplexa</taxon>
        <taxon>Conoidasida</taxon>
        <taxon>Coccidia</taxon>
        <taxon>Eucoccidiorida</taxon>
        <taxon>Eimeriorina</taxon>
        <taxon>Sarcocystidae</taxon>
        <taxon>Cystoisospora</taxon>
    </lineage>
</organism>
<protein>
    <submittedName>
        <fullName evidence="2">Uncharacterized protein</fullName>
    </submittedName>
</protein>
<feature type="region of interest" description="Disordered" evidence="1">
    <location>
        <begin position="104"/>
        <end position="126"/>
    </location>
</feature>
<dbReference type="AlphaFoldDB" id="A0A2C6KZN1"/>
<dbReference type="VEuPathDB" id="ToxoDB:CSUI_003752"/>
<dbReference type="InterPro" id="IPR036322">
    <property type="entry name" value="WD40_repeat_dom_sf"/>
</dbReference>
<comment type="caution">
    <text evidence="2">The sequence shown here is derived from an EMBL/GenBank/DDBJ whole genome shotgun (WGS) entry which is preliminary data.</text>
</comment>
<dbReference type="RefSeq" id="XP_067924074.1">
    <property type="nucleotide sequence ID" value="XM_068063947.1"/>
</dbReference>
<evidence type="ECO:0000313" key="3">
    <source>
        <dbReference type="Proteomes" id="UP000221165"/>
    </source>
</evidence>
<gene>
    <name evidence="2" type="ORF">CSUI_003752</name>
</gene>
<dbReference type="InterPro" id="IPR015943">
    <property type="entry name" value="WD40/YVTN_repeat-like_dom_sf"/>
</dbReference>
<keyword evidence="3" id="KW-1185">Reference proteome</keyword>
<reference evidence="2 3" key="1">
    <citation type="journal article" date="2017" name="Int. J. Parasitol.">
        <title>The genome of the protozoan parasite Cystoisospora suis and a reverse vaccinology approach to identify vaccine candidates.</title>
        <authorList>
            <person name="Palmieri N."/>
            <person name="Shrestha A."/>
            <person name="Ruttkowski B."/>
            <person name="Beck T."/>
            <person name="Vogl C."/>
            <person name="Tomley F."/>
            <person name="Blake D.P."/>
            <person name="Joachim A."/>
        </authorList>
    </citation>
    <scope>NUCLEOTIDE SEQUENCE [LARGE SCALE GENOMIC DNA]</scope>
    <source>
        <strain evidence="2 3">Wien I</strain>
    </source>
</reference>